<name>A0A6D2K6K8_9BRAS</name>
<dbReference type="Proteomes" id="UP000467841">
    <property type="component" value="Unassembled WGS sequence"/>
</dbReference>
<sequence length="85" mass="9551">MAENRTAVISSERFDRTAEIDRCMAGVHARSIELHVGTTGRSTYAGASRFDRSMLETFEGSIDFFVRSLLTLFSFLLRSTSCYSL</sequence>
<evidence type="ECO:0000313" key="2">
    <source>
        <dbReference type="Proteomes" id="UP000467841"/>
    </source>
</evidence>
<keyword evidence="2" id="KW-1185">Reference proteome</keyword>
<proteinExistence type="predicted"/>
<accession>A0A6D2K6K8</accession>
<gene>
    <name evidence="1" type="ORF">MERR_LOCUS32453</name>
</gene>
<organism evidence="1 2">
    <name type="scientific">Microthlaspi erraticum</name>
    <dbReference type="NCBI Taxonomy" id="1685480"/>
    <lineage>
        <taxon>Eukaryota</taxon>
        <taxon>Viridiplantae</taxon>
        <taxon>Streptophyta</taxon>
        <taxon>Embryophyta</taxon>
        <taxon>Tracheophyta</taxon>
        <taxon>Spermatophyta</taxon>
        <taxon>Magnoliopsida</taxon>
        <taxon>eudicotyledons</taxon>
        <taxon>Gunneridae</taxon>
        <taxon>Pentapetalae</taxon>
        <taxon>rosids</taxon>
        <taxon>malvids</taxon>
        <taxon>Brassicales</taxon>
        <taxon>Brassicaceae</taxon>
        <taxon>Coluteocarpeae</taxon>
        <taxon>Microthlaspi</taxon>
    </lineage>
</organism>
<dbReference type="EMBL" id="CACVBM020001318">
    <property type="protein sequence ID" value="CAA7045218.1"/>
    <property type="molecule type" value="Genomic_DNA"/>
</dbReference>
<reference evidence="1" key="1">
    <citation type="submission" date="2020-01" db="EMBL/GenBank/DDBJ databases">
        <authorList>
            <person name="Mishra B."/>
        </authorList>
    </citation>
    <scope>NUCLEOTIDE SEQUENCE [LARGE SCALE GENOMIC DNA]</scope>
</reference>
<comment type="caution">
    <text evidence="1">The sequence shown here is derived from an EMBL/GenBank/DDBJ whole genome shotgun (WGS) entry which is preliminary data.</text>
</comment>
<evidence type="ECO:0000313" key="1">
    <source>
        <dbReference type="EMBL" id="CAA7045218.1"/>
    </source>
</evidence>
<protein>
    <submittedName>
        <fullName evidence="1">Uncharacterized protein</fullName>
    </submittedName>
</protein>
<dbReference type="AlphaFoldDB" id="A0A6D2K6K8"/>